<gene>
    <name evidence="2" type="ORF">MNBD_BACTEROID01-1047</name>
</gene>
<reference evidence="2" key="1">
    <citation type="submission" date="2018-06" db="EMBL/GenBank/DDBJ databases">
        <authorList>
            <person name="Zhirakovskaya E."/>
        </authorList>
    </citation>
    <scope>NUCLEOTIDE SEQUENCE</scope>
</reference>
<protein>
    <recommendedName>
        <fullName evidence="1">Methyltransferase domain-containing protein</fullName>
    </recommendedName>
</protein>
<dbReference type="NCBIfam" id="NF043040">
    <property type="entry name" value="corrin_prot_MT"/>
    <property type="match status" value="1"/>
</dbReference>
<dbReference type="CDD" id="cd02440">
    <property type="entry name" value="AdoMet_MTases"/>
    <property type="match status" value="1"/>
</dbReference>
<dbReference type="InterPro" id="IPR029063">
    <property type="entry name" value="SAM-dependent_MTases_sf"/>
</dbReference>
<feature type="domain" description="Methyltransferase" evidence="1">
    <location>
        <begin position="46"/>
        <end position="143"/>
    </location>
</feature>
<sequence>MSTYILMKILESAPGRYDKGIRILTLGRLDKAYGRLISHIKTGQRVLDLGCGTGALTLKAARKGAMVKGIDVNPQMLEIAQKKAIEANLIQNIELCEIGVAELGSEHPESFDAVMSGLCFSELTGDELIYALKEVKRVLKPGGLLLIADEVKPKNILSRVLHWLIRPPFAIITYLLTQTTTHAVKNLPEKIKEAGFFIKSLRLSRIEDFIELVARKPGKEAK</sequence>
<dbReference type="PANTHER" id="PTHR42912">
    <property type="entry name" value="METHYLTRANSFERASE"/>
    <property type="match status" value="1"/>
</dbReference>
<evidence type="ECO:0000313" key="2">
    <source>
        <dbReference type="EMBL" id="VAW20323.1"/>
    </source>
</evidence>
<dbReference type="GO" id="GO:0008168">
    <property type="term" value="F:methyltransferase activity"/>
    <property type="evidence" value="ECO:0007669"/>
    <property type="project" value="TreeGrafter"/>
</dbReference>
<proteinExistence type="predicted"/>
<dbReference type="Gene3D" id="3.40.50.150">
    <property type="entry name" value="Vaccinia Virus protein VP39"/>
    <property type="match status" value="1"/>
</dbReference>
<dbReference type="EMBL" id="UOEP01000117">
    <property type="protein sequence ID" value="VAW20323.1"/>
    <property type="molecule type" value="Genomic_DNA"/>
</dbReference>
<accession>A0A3B0TVR8</accession>
<dbReference type="Pfam" id="PF13649">
    <property type="entry name" value="Methyltransf_25"/>
    <property type="match status" value="1"/>
</dbReference>
<name>A0A3B0TVR8_9ZZZZ</name>
<dbReference type="InterPro" id="IPR041698">
    <property type="entry name" value="Methyltransf_25"/>
</dbReference>
<dbReference type="AlphaFoldDB" id="A0A3B0TVR8"/>
<organism evidence="2">
    <name type="scientific">hydrothermal vent metagenome</name>
    <dbReference type="NCBI Taxonomy" id="652676"/>
    <lineage>
        <taxon>unclassified sequences</taxon>
        <taxon>metagenomes</taxon>
        <taxon>ecological metagenomes</taxon>
    </lineage>
</organism>
<evidence type="ECO:0000259" key="1">
    <source>
        <dbReference type="Pfam" id="PF13649"/>
    </source>
</evidence>
<dbReference type="InterPro" id="IPR050508">
    <property type="entry name" value="Methyltransf_Superfamily"/>
</dbReference>
<dbReference type="SUPFAM" id="SSF53335">
    <property type="entry name" value="S-adenosyl-L-methionine-dependent methyltransferases"/>
    <property type="match status" value="1"/>
</dbReference>